<dbReference type="AlphaFoldDB" id="A0AAV7JFQ7"/>
<reference evidence="3 4" key="1">
    <citation type="journal article" date="2023" name="BMC Biol.">
        <title>The compact genome of the sponge Oopsacas minuta (Hexactinellida) is lacking key metazoan core genes.</title>
        <authorList>
            <person name="Santini S."/>
            <person name="Schenkelaars Q."/>
            <person name="Jourda C."/>
            <person name="Duchesne M."/>
            <person name="Belahbib H."/>
            <person name="Rocher C."/>
            <person name="Selva M."/>
            <person name="Riesgo A."/>
            <person name="Vervoort M."/>
            <person name="Leys S.P."/>
            <person name="Kodjabachian L."/>
            <person name="Le Bivic A."/>
            <person name="Borchiellini C."/>
            <person name="Claverie J.M."/>
            <person name="Renard E."/>
        </authorList>
    </citation>
    <scope>NUCLEOTIDE SEQUENCE [LARGE SCALE GENOMIC DNA]</scope>
    <source>
        <strain evidence="3">SPO-2</strain>
    </source>
</reference>
<organism evidence="3 4">
    <name type="scientific">Oopsacas minuta</name>
    <dbReference type="NCBI Taxonomy" id="111878"/>
    <lineage>
        <taxon>Eukaryota</taxon>
        <taxon>Metazoa</taxon>
        <taxon>Porifera</taxon>
        <taxon>Hexactinellida</taxon>
        <taxon>Hexasterophora</taxon>
        <taxon>Lyssacinosida</taxon>
        <taxon>Leucopsacidae</taxon>
        <taxon>Oopsacas</taxon>
    </lineage>
</organism>
<feature type="region of interest" description="Disordered" evidence="1">
    <location>
        <begin position="457"/>
        <end position="669"/>
    </location>
</feature>
<feature type="compositionally biased region" description="Basic and acidic residues" evidence="1">
    <location>
        <begin position="613"/>
        <end position="624"/>
    </location>
</feature>
<comment type="caution">
    <text evidence="3">The sequence shown here is derived from an EMBL/GenBank/DDBJ whole genome shotgun (WGS) entry which is preliminary data.</text>
</comment>
<dbReference type="SUPFAM" id="SSF50729">
    <property type="entry name" value="PH domain-like"/>
    <property type="match status" value="1"/>
</dbReference>
<feature type="compositionally biased region" description="Polar residues" evidence="1">
    <location>
        <begin position="625"/>
        <end position="634"/>
    </location>
</feature>
<sequence length="669" mass="75296">MSGLMNPVYYNPLQTNAFKHVYGVLIQIQSNSSGVVKKKTKYEEFFKAVVHGFGKKGKIHGDLIERYKRGSLSFQNFMESICGIQDLRMREVGKSYTLCWDYYYNYIEPRLLDVNELPIIRKTHLFIYWLVFCAVDIDCSCELTADKICDLLSFLCENSFQEAVPTVYTSLRRTNYSYDFVTFIQIIFANCLKTLNDNMKGELARKLYDRFVKGVILSGFLMRQQVVGPLKSYMKRLCKLNPNKLEIYEIGKNNEQRMKGEIFLNQHSQIAMIIKDFDPMKFYFQVTCGHTQNITKFFAEDEITRFKWITEMKRVIKYHMEGNVTYQVDIASGQPSNPGNLLYQVPDPQALPVLKGKELNFDTIVDDEEATSTFGGASVLSVNTSVSQQVRASVVDEMIEESLYNQVPSNVPVQPSDIDTVVSEGSDGSSGDWKKAAETGNNSQKQQIVEEQFYQNVDQDVPPPPIPDKKKPVKIADKRPVAAPRRKTEKAVPAAATQDVPPAALPKPERTESTLNKTQTIPMPQPIPRRKPTAESQSVTITENIDPPKEAPKETPAELPKEVSTNLPKETPANTQKEATANPPKDPPVTAPKPTIESTMPTFEPPPPITDPTENKAEPIKDETNTTTKPSETDPNLPPPKPVHTKPVDSNSTEKADTQIVNDKPTKVV</sequence>
<feature type="compositionally biased region" description="Basic and acidic residues" evidence="1">
    <location>
        <begin position="546"/>
        <end position="561"/>
    </location>
</feature>
<gene>
    <name evidence="3" type="ORF">LOD99_8696</name>
</gene>
<evidence type="ECO:0000259" key="2">
    <source>
        <dbReference type="PROSITE" id="PS50003"/>
    </source>
</evidence>
<evidence type="ECO:0000313" key="3">
    <source>
        <dbReference type="EMBL" id="KAI6647622.1"/>
    </source>
</evidence>
<accession>A0AAV7JFQ7</accession>
<dbReference type="Gene3D" id="2.30.29.30">
    <property type="entry name" value="Pleckstrin-homology domain (PH domain)/Phosphotyrosine-binding domain (PTB)"/>
    <property type="match status" value="1"/>
</dbReference>
<name>A0AAV7JFQ7_9METZ</name>
<evidence type="ECO:0000313" key="4">
    <source>
        <dbReference type="Proteomes" id="UP001165289"/>
    </source>
</evidence>
<dbReference type="InterPro" id="IPR001849">
    <property type="entry name" value="PH_domain"/>
</dbReference>
<proteinExistence type="predicted"/>
<dbReference type="Pfam" id="PF00169">
    <property type="entry name" value="PH"/>
    <property type="match status" value="1"/>
</dbReference>
<feature type="compositionally biased region" description="Basic and acidic residues" evidence="1">
    <location>
        <begin position="467"/>
        <end position="480"/>
    </location>
</feature>
<dbReference type="SMART" id="SM00233">
    <property type="entry name" value="PH"/>
    <property type="match status" value="1"/>
</dbReference>
<feature type="domain" description="PH" evidence="2">
    <location>
        <begin position="214"/>
        <end position="317"/>
    </location>
</feature>
<feature type="compositionally biased region" description="Polar residues" evidence="1">
    <location>
        <begin position="513"/>
        <end position="522"/>
    </location>
</feature>
<feature type="compositionally biased region" description="Low complexity" evidence="1">
    <location>
        <begin position="592"/>
        <end position="602"/>
    </location>
</feature>
<dbReference type="EMBL" id="JAKMXF010000340">
    <property type="protein sequence ID" value="KAI6647622.1"/>
    <property type="molecule type" value="Genomic_DNA"/>
</dbReference>
<feature type="compositionally biased region" description="Polar residues" evidence="1">
    <location>
        <begin position="534"/>
        <end position="543"/>
    </location>
</feature>
<feature type="region of interest" description="Disordered" evidence="1">
    <location>
        <begin position="408"/>
        <end position="444"/>
    </location>
</feature>
<dbReference type="PROSITE" id="PS50003">
    <property type="entry name" value="PH_DOMAIN"/>
    <property type="match status" value="1"/>
</dbReference>
<dbReference type="CDD" id="cd00821">
    <property type="entry name" value="PH"/>
    <property type="match status" value="1"/>
</dbReference>
<dbReference type="Proteomes" id="UP001165289">
    <property type="component" value="Unassembled WGS sequence"/>
</dbReference>
<protein>
    <recommendedName>
        <fullName evidence="2">PH domain-containing protein</fullName>
    </recommendedName>
</protein>
<keyword evidence="4" id="KW-1185">Reference proteome</keyword>
<evidence type="ECO:0000256" key="1">
    <source>
        <dbReference type="SAM" id="MobiDB-lite"/>
    </source>
</evidence>
<dbReference type="InterPro" id="IPR011993">
    <property type="entry name" value="PH-like_dom_sf"/>
</dbReference>
<feature type="compositionally biased region" description="Polar residues" evidence="1">
    <location>
        <begin position="563"/>
        <end position="579"/>
    </location>
</feature>